<evidence type="ECO:0000256" key="2">
    <source>
        <dbReference type="ARBA" id="ARBA00008114"/>
    </source>
</evidence>
<evidence type="ECO:0000256" key="3">
    <source>
        <dbReference type="ARBA" id="ARBA00022448"/>
    </source>
</evidence>
<sequence length="411" mass="45675">MDKKTLTPEQAEGRRKWIIGFTALKCVTESAVKLILGYATGSAGLVADGFHSMTDVAGTLVVWVGIRLSTNRYKSYPYGFYKIENFLAMAIGFAIVYAAYELVQGFFHSEAVMPAHVSVSIAVLIFLIAANFFWGRFEIQTGRLIHSPGIEASGKHTLTDLYSSVAVLVGLVGVGFGINVDRWVSLVIAIILVKVGFEIIWDNIKVLLDISLPQEQLRRYREVIQEVPGVVCVTSVRGRNSGSYRFVDAGIQIRTFDLTDANKIAADVQQALKSYDDAIETVSVHHSYELPKVIKVFIPTEGEANTISDHFGKSPYITTLLYDRESMTASDIKTEKNSLMDVVKGRGRDLAKYLMEHGVDSVCCRENLRDKGPGLMLHRHGIDTRMTEEKSLSVLLEDYLENSRAVFTKTD</sequence>
<keyword evidence="4 7" id="KW-0812">Transmembrane</keyword>
<keyword evidence="11" id="KW-1185">Reference proteome</keyword>
<evidence type="ECO:0000313" key="10">
    <source>
        <dbReference type="EMBL" id="MBV6342108.1"/>
    </source>
</evidence>
<comment type="subcellular location">
    <subcellularLocation>
        <location evidence="1">Membrane</location>
        <topology evidence="1">Multi-pass membrane protein</topology>
    </subcellularLocation>
</comment>
<feature type="transmembrane region" description="Helical" evidence="7">
    <location>
        <begin position="79"/>
        <end position="100"/>
    </location>
</feature>
<organism evidence="10 11">
    <name type="scientific">Candidatus Magnetobacterium casense</name>
    <dbReference type="NCBI Taxonomy" id="1455061"/>
    <lineage>
        <taxon>Bacteria</taxon>
        <taxon>Pseudomonadati</taxon>
        <taxon>Nitrospirota</taxon>
        <taxon>Thermodesulfovibrionia</taxon>
        <taxon>Thermodesulfovibrionales</taxon>
        <taxon>Candidatus Magnetobacteriaceae</taxon>
        <taxon>Candidatus Magnetobacterium</taxon>
    </lineage>
</organism>
<keyword evidence="3" id="KW-0813">Transport</keyword>
<protein>
    <submittedName>
        <fullName evidence="10">Cation diffusion facilitator family transporter</fullName>
    </submittedName>
</protein>
<feature type="domain" description="Cation efflux protein transmembrane" evidence="8">
    <location>
        <begin position="31"/>
        <end position="208"/>
    </location>
</feature>
<evidence type="ECO:0000256" key="7">
    <source>
        <dbReference type="SAM" id="Phobius"/>
    </source>
</evidence>
<evidence type="ECO:0000256" key="6">
    <source>
        <dbReference type="ARBA" id="ARBA00023136"/>
    </source>
</evidence>
<dbReference type="EMBL" id="JABXWD010000196">
    <property type="protein sequence ID" value="MBV6342108.1"/>
    <property type="molecule type" value="Genomic_DNA"/>
</dbReference>
<dbReference type="RefSeq" id="WP_218252729.1">
    <property type="nucleotide sequence ID" value="NZ_JABXWD010000196.1"/>
</dbReference>
<dbReference type="PANTHER" id="PTHR43840">
    <property type="entry name" value="MITOCHONDRIAL METAL TRANSPORTER 1-RELATED"/>
    <property type="match status" value="1"/>
</dbReference>
<evidence type="ECO:0000313" key="11">
    <source>
        <dbReference type="Proteomes" id="UP001196980"/>
    </source>
</evidence>
<evidence type="ECO:0000259" key="8">
    <source>
        <dbReference type="Pfam" id="PF01545"/>
    </source>
</evidence>
<evidence type="ECO:0000259" key="9">
    <source>
        <dbReference type="Pfam" id="PF16916"/>
    </source>
</evidence>
<dbReference type="InterPro" id="IPR050291">
    <property type="entry name" value="CDF_Transporter"/>
</dbReference>
<reference evidence="10 11" key="1">
    <citation type="journal article" date="2020" name="J Geophys Res Biogeosci">
        <title>Magnetotaxis as an Adaptation to Enable Bacterial Shuttling of Microbial Sulfur and Sulfur Cycling Across Aquatic Oxic#Anoxic Interfaces.</title>
        <authorList>
            <person name="Li J."/>
            <person name="Liu P."/>
            <person name="Wang J."/>
            <person name="Roberts A.P."/>
            <person name="Pan Y."/>
        </authorList>
    </citation>
    <scope>NUCLEOTIDE SEQUENCE [LARGE SCALE GENOMIC DNA]</scope>
    <source>
        <strain evidence="10 11">MYR-1_YQ</strain>
    </source>
</reference>
<dbReference type="InterPro" id="IPR058533">
    <property type="entry name" value="Cation_efflux_TM"/>
</dbReference>
<feature type="domain" description="Cation efflux protein cytoplasmic" evidence="9">
    <location>
        <begin position="212"/>
        <end position="285"/>
    </location>
</feature>
<gene>
    <name evidence="10" type="ORF">HWQ67_10975</name>
</gene>
<name>A0ABS6S127_9BACT</name>
<dbReference type="Proteomes" id="UP001196980">
    <property type="component" value="Unassembled WGS sequence"/>
</dbReference>
<accession>A0ABS6S127</accession>
<proteinExistence type="inferred from homology"/>
<evidence type="ECO:0000256" key="5">
    <source>
        <dbReference type="ARBA" id="ARBA00022989"/>
    </source>
</evidence>
<comment type="similarity">
    <text evidence="2">Belongs to the cation diffusion facilitator (CDF) transporter (TC 2.A.4) family.</text>
</comment>
<dbReference type="InterPro" id="IPR002524">
    <property type="entry name" value="Cation_efflux"/>
</dbReference>
<evidence type="ECO:0000256" key="4">
    <source>
        <dbReference type="ARBA" id="ARBA00022692"/>
    </source>
</evidence>
<keyword evidence="5 7" id="KW-1133">Transmembrane helix</keyword>
<dbReference type="InterPro" id="IPR027470">
    <property type="entry name" value="Cation_efflux_CTD"/>
</dbReference>
<dbReference type="Pfam" id="PF01545">
    <property type="entry name" value="Cation_efflux"/>
    <property type="match status" value="1"/>
</dbReference>
<dbReference type="Pfam" id="PF16916">
    <property type="entry name" value="ZT_dimer"/>
    <property type="match status" value="1"/>
</dbReference>
<feature type="transmembrane region" description="Helical" evidence="7">
    <location>
        <begin position="184"/>
        <end position="201"/>
    </location>
</feature>
<feature type="transmembrane region" description="Helical" evidence="7">
    <location>
        <begin position="161"/>
        <end position="178"/>
    </location>
</feature>
<dbReference type="PANTHER" id="PTHR43840:SF15">
    <property type="entry name" value="MITOCHONDRIAL METAL TRANSPORTER 1-RELATED"/>
    <property type="match status" value="1"/>
</dbReference>
<feature type="transmembrane region" description="Helical" evidence="7">
    <location>
        <begin position="112"/>
        <end position="134"/>
    </location>
</feature>
<evidence type="ECO:0000256" key="1">
    <source>
        <dbReference type="ARBA" id="ARBA00004141"/>
    </source>
</evidence>
<comment type="caution">
    <text evidence="10">The sequence shown here is derived from an EMBL/GenBank/DDBJ whole genome shotgun (WGS) entry which is preliminary data.</text>
</comment>
<keyword evidence="6 7" id="KW-0472">Membrane</keyword>
<dbReference type="NCBIfam" id="TIGR01297">
    <property type="entry name" value="CDF"/>
    <property type="match status" value="1"/>
</dbReference>